<dbReference type="Gene3D" id="3.40.50.20">
    <property type="match status" value="1"/>
</dbReference>
<evidence type="ECO:0000313" key="2">
    <source>
        <dbReference type="Proteomes" id="UP000014463"/>
    </source>
</evidence>
<organism evidence="1 2">
    <name type="scientific">Litchfieldella anticariensis (strain DSM 16096 / CECT 5854 / CIP 108499 / LMG 22089 / FP35)</name>
    <name type="common">Halomonas anticariensis</name>
    <dbReference type="NCBI Taxonomy" id="1121939"/>
    <lineage>
        <taxon>Bacteria</taxon>
        <taxon>Pseudomonadati</taxon>
        <taxon>Pseudomonadota</taxon>
        <taxon>Gammaproteobacteria</taxon>
        <taxon>Oceanospirillales</taxon>
        <taxon>Halomonadaceae</taxon>
        <taxon>Litchfieldella</taxon>
    </lineage>
</organism>
<dbReference type="InterPro" id="IPR013815">
    <property type="entry name" value="ATP_grasp_subdomain_1"/>
</dbReference>
<dbReference type="OrthoDB" id="5372487at2"/>
<dbReference type="Gene3D" id="3.30.470.20">
    <property type="entry name" value="ATP-grasp fold, B domain"/>
    <property type="match status" value="1"/>
</dbReference>
<dbReference type="eggNOG" id="COG3919">
    <property type="taxonomic scope" value="Bacteria"/>
</dbReference>
<evidence type="ECO:0000313" key="1">
    <source>
        <dbReference type="EMBL" id="EPC04185.1"/>
    </source>
</evidence>
<dbReference type="EMBL" id="ASTJ01000011">
    <property type="protein sequence ID" value="EPC04185.1"/>
    <property type="molecule type" value="Genomic_DNA"/>
</dbReference>
<protein>
    <recommendedName>
        <fullName evidence="3">ATP-grasp domain-containing protein</fullName>
    </recommendedName>
</protein>
<dbReference type="RefSeq" id="WP_016414919.1">
    <property type="nucleotide sequence ID" value="NZ_AUAB01000027.1"/>
</dbReference>
<accession>S2KQL8</accession>
<dbReference type="AlphaFoldDB" id="S2KQL8"/>
<comment type="caution">
    <text evidence="1">The sequence shown here is derived from an EMBL/GenBank/DDBJ whole genome shotgun (WGS) entry which is preliminary data.</text>
</comment>
<dbReference type="Gene3D" id="3.30.1490.20">
    <property type="entry name" value="ATP-grasp fold, A domain"/>
    <property type="match status" value="1"/>
</dbReference>
<proteinExistence type="predicted"/>
<dbReference type="GO" id="GO:0003824">
    <property type="term" value="F:catalytic activity"/>
    <property type="evidence" value="ECO:0007669"/>
    <property type="project" value="UniProtKB-ARBA"/>
</dbReference>
<dbReference type="Proteomes" id="UP000014463">
    <property type="component" value="Unassembled WGS sequence"/>
</dbReference>
<reference evidence="1 2" key="1">
    <citation type="journal article" date="2013" name="Genome Announc.">
        <title>Draft genome sequence of the moderately halophilic gammaproteobacterium Halomonas anticariensis FP35.</title>
        <authorList>
            <person name="Tahrioui A."/>
            <person name="Quesada E."/>
            <person name="Llamas I."/>
        </authorList>
    </citation>
    <scope>NUCLEOTIDE SEQUENCE [LARGE SCALE GENOMIC DNA]</scope>
    <source>
        <strain evidence="2">DSM 16096 / CECT 5854 / LMG 22089 / FP35</strain>
    </source>
</reference>
<dbReference type="SUPFAM" id="SSF56059">
    <property type="entry name" value="Glutathione synthetase ATP-binding domain-like"/>
    <property type="match status" value="1"/>
</dbReference>
<name>S2KQL8_LITA3</name>
<dbReference type="STRING" id="1121939.L861_02410"/>
<evidence type="ECO:0008006" key="3">
    <source>
        <dbReference type="Google" id="ProtNLM"/>
    </source>
</evidence>
<dbReference type="GO" id="GO:0005524">
    <property type="term" value="F:ATP binding"/>
    <property type="evidence" value="ECO:0007669"/>
    <property type="project" value="InterPro"/>
</dbReference>
<sequence>MIHKAVIVFSGFNQRAVISFLRTLEEVNVSYGVIAHSTQDPIYQTGYRRKVLAIRSCKYLDFQDMVEKIKILQSRMQAEKYVIAPSTEALNRVLLDNKDALIEAGCEIPLVDIDTYKKISDKYSFGNVCRSHGIAVPNEYGVIAQARYPFVAKPKTYFSKERHVYSPVLIFNASDKADFLLMHDEGDFYYQEFIEGGSYYLLYYFMRDGGVIKFSQKNYVQQPGGKSIIAAECSDLHKSDESLKYEALFNFLHFHGLVMVEVKKSKQKLYMIEANPRFWGPSQLFVDAGINLFKHFMHDCELMRSDPGPQNSIKKVKYFWFGGLLESLGKGHVVFYEKNEDDFLNELSEWLKYDIHNRRDTREIFKKELGAISLNNLVQH</sequence>
<gene>
    <name evidence="1" type="ORF">L861_02410</name>
</gene>
<keyword evidence="2" id="KW-1185">Reference proteome</keyword>
<dbReference type="PATRIC" id="fig|1121939.11.peg.446"/>